<gene>
    <name evidence="2" type="ORF">S7711_07956</name>
</gene>
<feature type="region of interest" description="Disordered" evidence="1">
    <location>
        <begin position="1"/>
        <end position="63"/>
    </location>
</feature>
<dbReference type="EMBL" id="KL648645">
    <property type="protein sequence ID" value="KEY66784.1"/>
    <property type="molecule type" value="Genomic_DNA"/>
</dbReference>
<sequence length="180" mass="19668">MCESASTSMSPSTPTTDGGFESTVPRNMMRRMDSDSEPSVVSDGASTSQYRSSTDSNPSAKKPRWFSHVKQWLVVSEPSAQAMKAQKTSLLKQHGIHPKDPQAAAKMHIPAQQLPANVITSTSGPRPEKALEKQKAEGVKKRESYAGFSRINDSVSSGFSSNPSIRESNYHIAPWEEQSK</sequence>
<feature type="region of interest" description="Disordered" evidence="1">
    <location>
        <begin position="118"/>
        <end position="180"/>
    </location>
</feature>
<proteinExistence type="predicted"/>
<keyword evidence="3" id="KW-1185">Reference proteome</keyword>
<dbReference type="HOGENOM" id="CLU_128367_0_0_1"/>
<feature type="compositionally biased region" description="Low complexity" evidence="1">
    <location>
        <begin position="1"/>
        <end position="16"/>
    </location>
</feature>
<dbReference type="AlphaFoldDB" id="A0A084ANA5"/>
<organism evidence="2 3">
    <name type="scientific">Stachybotrys chartarum (strain CBS 109288 / IBT 7711)</name>
    <name type="common">Toxic black mold</name>
    <name type="synonym">Stilbospora chartarum</name>
    <dbReference type="NCBI Taxonomy" id="1280523"/>
    <lineage>
        <taxon>Eukaryota</taxon>
        <taxon>Fungi</taxon>
        <taxon>Dikarya</taxon>
        <taxon>Ascomycota</taxon>
        <taxon>Pezizomycotina</taxon>
        <taxon>Sordariomycetes</taxon>
        <taxon>Hypocreomycetidae</taxon>
        <taxon>Hypocreales</taxon>
        <taxon>Stachybotryaceae</taxon>
        <taxon>Stachybotrys</taxon>
    </lineage>
</organism>
<evidence type="ECO:0000313" key="3">
    <source>
        <dbReference type="Proteomes" id="UP000028045"/>
    </source>
</evidence>
<accession>A0A084ANA5</accession>
<feature type="compositionally biased region" description="Polar residues" evidence="1">
    <location>
        <begin position="151"/>
        <end position="167"/>
    </location>
</feature>
<feature type="compositionally biased region" description="Basic and acidic residues" evidence="1">
    <location>
        <begin position="126"/>
        <end position="144"/>
    </location>
</feature>
<reference evidence="2 3" key="1">
    <citation type="journal article" date="2014" name="BMC Genomics">
        <title>Comparative genome sequencing reveals chemotype-specific gene clusters in the toxigenic black mold Stachybotrys.</title>
        <authorList>
            <person name="Semeiks J."/>
            <person name="Borek D."/>
            <person name="Otwinowski Z."/>
            <person name="Grishin N.V."/>
        </authorList>
    </citation>
    <scope>NUCLEOTIDE SEQUENCE [LARGE SCALE GENOMIC DNA]</scope>
    <source>
        <strain evidence="3">CBS 109288 / IBT 7711</strain>
    </source>
</reference>
<dbReference type="OrthoDB" id="4842213at2759"/>
<name>A0A084ANA5_STACB</name>
<protein>
    <submittedName>
        <fullName evidence="2">Uncharacterized protein</fullName>
    </submittedName>
</protein>
<evidence type="ECO:0000256" key="1">
    <source>
        <dbReference type="SAM" id="MobiDB-lite"/>
    </source>
</evidence>
<feature type="compositionally biased region" description="Polar residues" evidence="1">
    <location>
        <begin position="44"/>
        <end position="59"/>
    </location>
</feature>
<dbReference type="Proteomes" id="UP000028045">
    <property type="component" value="Unassembled WGS sequence"/>
</dbReference>
<evidence type="ECO:0000313" key="2">
    <source>
        <dbReference type="EMBL" id="KEY66784.1"/>
    </source>
</evidence>